<dbReference type="EMBL" id="CP134880">
    <property type="protein sequence ID" value="WNM27548.1"/>
    <property type="molecule type" value="Genomic_DNA"/>
</dbReference>
<evidence type="ECO:0000313" key="2">
    <source>
        <dbReference type="EMBL" id="WNM27548.1"/>
    </source>
</evidence>
<evidence type="ECO:0000256" key="1">
    <source>
        <dbReference type="SAM" id="MobiDB-lite"/>
    </source>
</evidence>
<gene>
    <name evidence="2" type="ORF">RN607_00680</name>
</gene>
<reference evidence="2" key="1">
    <citation type="submission" date="2023-09" db="EMBL/GenBank/DDBJ databases">
        <title>Demequina sp. a novel bacteria isolated from Capsicum annuum.</title>
        <authorList>
            <person name="Humaira Z."/>
            <person name="Lee J."/>
            <person name="Cho D."/>
        </authorList>
    </citation>
    <scope>NUCLEOTIDE SEQUENCE</scope>
    <source>
        <strain evidence="2">PMTSA13</strain>
    </source>
</reference>
<feature type="compositionally biased region" description="Basic and acidic residues" evidence="1">
    <location>
        <begin position="50"/>
        <end position="59"/>
    </location>
</feature>
<accession>A0AA96FCX2</accession>
<organism evidence="2">
    <name type="scientific">Demequina capsici</name>
    <dbReference type="NCBI Taxonomy" id="3075620"/>
    <lineage>
        <taxon>Bacteria</taxon>
        <taxon>Bacillati</taxon>
        <taxon>Actinomycetota</taxon>
        <taxon>Actinomycetes</taxon>
        <taxon>Micrococcales</taxon>
        <taxon>Demequinaceae</taxon>
        <taxon>Demequina</taxon>
    </lineage>
</organism>
<feature type="compositionally biased region" description="Low complexity" evidence="1">
    <location>
        <begin position="97"/>
        <end position="115"/>
    </location>
</feature>
<feature type="compositionally biased region" description="Basic and acidic residues" evidence="1">
    <location>
        <begin position="69"/>
        <end position="96"/>
    </location>
</feature>
<dbReference type="AlphaFoldDB" id="A0AA96FCX2"/>
<dbReference type="RefSeq" id="WP_313543630.1">
    <property type="nucleotide sequence ID" value="NZ_CP134880.1"/>
</dbReference>
<dbReference type="Proteomes" id="UP001303408">
    <property type="component" value="Chromosome"/>
</dbReference>
<protein>
    <submittedName>
        <fullName evidence="2">Uncharacterized protein</fullName>
    </submittedName>
</protein>
<proteinExistence type="predicted"/>
<dbReference type="KEGG" id="dcp:RN607_00680"/>
<feature type="region of interest" description="Disordered" evidence="1">
    <location>
        <begin position="37"/>
        <end position="141"/>
    </location>
</feature>
<name>A0AA96FCX2_9MICO</name>
<feature type="compositionally biased region" description="Acidic residues" evidence="1">
    <location>
        <begin position="121"/>
        <end position="141"/>
    </location>
</feature>
<sequence>MASSTTQGMVIANGVRYRLKDARRLGIPLDGKVVTKRSRQVTTSATGAVERPKGNDSTEKWVAFALAHGKTEDELKGLGRNDIKEMFPAPEDEKADAANVPAATTDANTAPDSTDGAAGEPSDDTSDDDEDSDDEDSDDDE</sequence>